<evidence type="ECO:0000313" key="3">
    <source>
        <dbReference type="EMBL" id="REH35872.1"/>
    </source>
</evidence>
<comment type="caution">
    <text evidence="3">The sequence shown here is derived from an EMBL/GenBank/DDBJ whole genome shotgun (WGS) entry which is preliminary data.</text>
</comment>
<sequence length="331" mass="37164">MDKRYQVFVSSTYADLKDERQHVIQALMEMDCIPAGMELFPAADEEQWEFIKKVIDDCDYYLLVIGGRYGSTTDDGISYTEKEFDYAVEQGLKVVALIHGAPYNIPFGKSETDPELREKLFAFKDKVMTGRLVKFWQAASELPGLVALSLTKTIKMYPAVGWVRANHAASEDILSDINQLRKQNAELQNTVNELGSQQAADIKGIADIDSEFTINGSYYTRRHGSSSSTKYSFSSTITWRDLFSLISPYLVENPNDGLVKSKLAASLLEREGKSGSTISINDQEFKTVTIQLEAYGLITTSYNKTTQGGMALFWQLTKKGKQLMIESRVIK</sequence>
<gene>
    <name evidence="3" type="ORF">DFR26_2205</name>
</gene>
<evidence type="ECO:0000313" key="4">
    <source>
        <dbReference type="Proteomes" id="UP000256774"/>
    </source>
</evidence>
<evidence type="ECO:0000259" key="2">
    <source>
        <dbReference type="Pfam" id="PF13271"/>
    </source>
</evidence>
<feature type="domain" description="DUF4062" evidence="2">
    <location>
        <begin position="6"/>
        <end position="87"/>
    </location>
</feature>
<dbReference type="Pfam" id="PF13271">
    <property type="entry name" value="DUF4062"/>
    <property type="match status" value="1"/>
</dbReference>
<keyword evidence="1" id="KW-0175">Coiled coil</keyword>
<protein>
    <submittedName>
        <fullName evidence="3">Uncharacterized protein DUF4062</fullName>
    </submittedName>
</protein>
<dbReference type="Proteomes" id="UP000256774">
    <property type="component" value="Unassembled WGS sequence"/>
</dbReference>
<feature type="coiled-coil region" evidence="1">
    <location>
        <begin position="170"/>
        <end position="197"/>
    </location>
</feature>
<dbReference type="InterPro" id="IPR025139">
    <property type="entry name" value="DUF4062"/>
</dbReference>
<organism evidence="3 4">
    <name type="scientific">Paraperlucidibaca baekdonensis</name>
    <dbReference type="NCBI Taxonomy" id="748120"/>
    <lineage>
        <taxon>Bacteria</taxon>
        <taxon>Pseudomonadati</taxon>
        <taxon>Pseudomonadota</taxon>
        <taxon>Gammaproteobacteria</taxon>
        <taxon>Moraxellales</taxon>
        <taxon>Moraxellaceae</taxon>
        <taxon>Paraperlucidibaca</taxon>
    </lineage>
</organism>
<dbReference type="AlphaFoldDB" id="A0A3E0H0P1"/>
<dbReference type="EMBL" id="QUNR01000006">
    <property type="protein sequence ID" value="REH35872.1"/>
    <property type="molecule type" value="Genomic_DNA"/>
</dbReference>
<name>A0A3E0H0P1_9GAMM</name>
<keyword evidence="4" id="KW-1185">Reference proteome</keyword>
<dbReference type="RefSeq" id="WP_116209067.1">
    <property type="nucleotide sequence ID" value="NZ_QUNR01000006.1"/>
</dbReference>
<proteinExistence type="predicted"/>
<dbReference type="OrthoDB" id="72299at2"/>
<reference evidence="3 4" key="1">
    <citation type="submission" date="2018-08" db="EMBL/GenBank/DDBJ databases">
        <title>Genomic Encyclopedia of Type Strains, Phase IV (KMG-IV): sequencing the most valuable type-strain genomes for metagenomic binning, comparative biology and taxonomic classification.</title>
        <authorList>
            <person name="Goeker M."/>
        </authorList>
    </citation>
    <scope>NUCLEOTIDE SEQUENCE [LARGE SCALE GENOMIC DNA]</scope>
    <source>
        <strain evidence="3 4">DSM 26022</strain>
    </source>
</reference>
<evidence type="ECO:0000256" key="1">
    <source>
        <dbReference type="SAM" id="Coils"/>
    </source>
</evidence>
<accession>A0A3E0H0P1</accession>